<reference evidence="4" key="1">
    <citation type="submission" date="2009-09" db="EMBL/GenBank/DDBJ databases">
        <title>The complete genome of Nakamurella multipartita DSM 44233.</title>
        <authorList>
            <consortium name="US DOE Joint Genome Institute (JGI-PGF)"/>
            <person name="Lucas S."/>
            <person name="Copeland A."/>
            <person name="Lapidus A."/>
            <person name="Glavina del Rio T."/>
            <person name="Dalin E."/>
            <person name="Tice H."/>
            <person name="Bruce D."/>
            <person name="Goodwin L."/>
            <person name="Pitluck S."/>
            <person name="Kyrpides N."/>
            <person name="Mavromatis K."/>
            <person name="Ivanova N."/>
            <person name="Ovchinnikova G."/>
            <person name="Sims D."/>
            <person name="Meincke L."/>
            <person name="Brettin T."/>
            <person name="Detter J.C."/>
            <person name="Han C."/>
            <person name="Larimer F."/>
            <person name="Land M."/>
            <person name="Hauser L."/>
            <person name="Markowitz V."/>
            <person name="Cheng J.-F."/>
            <person name="Hugenholtz P."/>
            <person name="Woyke T."/>
            <person name="Wu D."/>
            <person name="Klenk H.-P."/>
            <person name="Eisen J.A."/>
        </authorList>
    </citation>
    <scope>NUCLEOTIDE SEQUENCE [LARGE SCALE GENOMIC DNA]</scope>
    <source>
        <strain evidence="4">ATCC 700099 / DSM 44233 / CIP 104796 / JCM 9543 / NBRC 105858 / Y-104</strain>
    </source>
</reference>
<evidence type="ECO:0000259" key="1">
    <source>
        <dbReference type="Pfam" id="PF00675"/>
    </source>
</evidence>
<dbReference type="HOGENOM" id="CLU_009902_6_1_11"/>
<dbReference type="SUPFAM" id="SSF63411">
    <property type="entry name" value="LuxS/MPP-like metallohydrolase"/>
    <property type="match status" value="2"/>
</dbReference>
<accession>C8XF92</accession>
<gene>
    <name evidence="3" type="ordered locus">Namu_1583</name>
</gene>
<dbReference type="RefSeq" id="WP_015746884.1">
    <property type="nucleotide sequence ID" value="NC_013235.1"/>
</dbReference>
<dbReference type="Pfam" id="PF05193">
    <property type="entry name" value="Peptidase_M16_C"/>
    <property type="match status" value="1"/>
</dbReference>
<dbReference type="Gene3D" id="3.30.830.10">
    <property type="entry name" value="Metalloenzyme, LuxS/M16 peptidase-like"/>
    <property type="match status" value="2"/>
</dbReference>
<dbReference type="KEGG" id="nml:Namu_1583"/>
<dbReference type="PANTHER" id="PTHR11851">
    <property type="entry name" value="METALLOPROTEASE"/>
    <property type="match status" value="1"/>
</dbReference>
<dbReference type="OrthoDB" id="9811314at2"/>
<evidence type="ECO:0000259" key="2">
    <source>
        <dbReference type="Pfam" id="PF05193"/>
    </source>
</evidence>
<evidence type="ECO:0000313" key="3">
    <source>
        <dbReference type="EMBL" id="ACV77978.1"/>
    </source>
</evidence>
<dbReference type="GO" id="GO:0046872">
    <property type="term" value="F:metal ion binding"/>
    <property type="evidence" value="ECO:0007669"/>
    <property type="project" value="InterPro"/>
</dbReference>
<proteinExistence type="predicted"/>
<name>C8XF92_NAKMY</name>
<sequence length="453" mass="47529">MTSRTAEEIGRTATGPRPVPALVPGARGKVPTVGRAVLDNGLTVLAVRKPRSPLVEVRLRVPLAGPSRVHAARAELLAATLLLGTEQRDRRQVDADLAVVGGHLDASVDPQRLLITGSVLASGLPRLLEVLADSLTGAAYRKDDVLGERARLVEHLAIAAAQPASVAHRLLQDRRFGDHPAAWDIPDAELVAAVGPAAVRGLHARAVVPRGATLTLVGDLSPSRTLATAAQALDGWASERSVRTLTPPPAIVGDRVLAVHRPGAVQSQVRLSGPAVTRSDPAYPAHQLANLVYGGYFSSRLVENLREDKGFTYHARSSLEFWPERAAVSVSFDTTTDATAPALLEAQYELGRLSLQPPTEQEVESARNYALGTLATSLATQAGLASMLSMLAGSGLDENWLREHPVRLAATTVDEVARAAAGMLAPAAFTGVVLGDLDAVAPGLRGLGTVIVP</sequence>
<dbReference type="AlphaFoldDB" id="C8XF92"/>
<dbReference type="InterPro" id="IPR050361">
    <property type="entry name" value="MPP/UQCRC_Complex"/>
</dbReference>
<dbReference type="EMBL" id="CP001737">
    <property type="protein sequence ID" value="ACV77978.1"/>
    <property type="molecule type" value="Genomic_DNA"/>
</dbReference>
<protein>
    <submittedName>
        <fullName evidence="3">Peptidase M16 domain protein</fullName>
    </submittedName>
</protein>
<feature type="domain" description="Peptidase M16 N-terminal" evidence="1">
    <location>
        <begin position="76"/>
        <end position="177"/>
    </location>
</feature>
<reference evidence="3 4" key="2">
    <citation type="journal article" date="2010" name="Stand. Genomic Sci.">
        <title>Complete genome sequence of Nakamurella multipartita type strain (Y-104).</title>
        <authorList>
            <person name="Tice H."/>
            <person name="Mayilraj S."/>
            <person name="Sims D."/>
            <person name="Lapidus A."/>
            <person name="Nolan M."/>
            <person name="Lucas S."/>
            <person name="Glavina Del Rio T."/>
            <person name="Copeland A."/>
            <person name="Cheng J.F."/>
            <person name="Meincke L."/>
            <person name="Bruce D."/>
            <person name="Goodwin L."/>
            <person name="Pitluck S."/>
            <person name="Ivanova N."/>
            <person name="Mavromatis K."/>
            <person name="Ovchinnikova G."/>
            <person name="Pati A."/>
            <person name="Chen A."/>
            <person name="Palaniappan K."/>
            <person name="Land M."/>
            <person name="Hauser L."/>
            <person name="Chang Y.J."/>
            <person name="Jeffries C.D."/>
            <person name="Detter J.C."/>
            <person name="Brettin T."/>
            <person name="Rohde M."/>
            <person name="Goker M."/>
            <person name="Bristow J."/>
            <person name="Eisen J.A."/>
            <person name="Markowitz V."/>
            <person name="Hugenholtz P."/>
            <person name="Kyrpides N.C."/>
            <person name="Klenk H.P."/>
            <person name="Chen F."/>
        </authorList>
    </citation>
    <scope>NUCLEOTIDE SEQUENCE [LARGE SCALE GENOMIC DNA]</scope>
    <source>
        <strain evidence="4">ATCC 700099 / DSM 44233 / CIP 104796 / JCM 9543 / NBRC 105858 / Y-104</strain>
    </source>
</reference>
<dbReference type="InterPro" id="IPR011765">
    <property type="entry name" value="Pept_M16_N"/>
</dbReference>
<keyword evidence="4" id="KW-1185">Reference proteome</keyword>
<dbReference type="Proteomes" id="UP000002218">
    <property type="component" value="Chromosome"/>
</dbReference>
<evidence type="ECO:0000313" key="4">
    <source>
        <dbReference type="Proteomes" id="UP000002218"/>
    </source>
</evidence>
<dbReference type="eggNOG" id="COG0612">
    <property type="taxonomic scope" value="Bacteria"/>
</dbReference>
<dbReference type="PANTHER" id="PTHR11851:SF224">
    <property type="entry name" value="PROCESSING PROTEASE"/>
    <property type="match status" value="1"/>
</dbReference>
<dbReference type="STRING" id="479431.Namu_1583"/>
<dbReference type="Pfam" id="PF00675">
    <property type="entry name" value="Peptidase_M16"/>
    <property type="match status" value="1"/>
</dbReference>
<dbReference type="InParanoid" id="C8XF92"/>
<organism evidence="3 4">
    <name type="scientific">Nakamurella multipartita (strain ATCC 700099 / DSM 44233 / CIP 104796 / JCM 9543 / NBRC 105858 / Y-104)</name>
    <name type="common">Microsphaera multipartita</name>
    <dbReference type="NCBI Taxonomy" id="479431"/>
    <lineage>
        <taxon>Bacteria</taxon>
        <taxon>Bacillati</taxon>
        <taxon>Actinomycetota</taxon>
        <taxon>Actinomycetes</taxon>
        <taxon>Nakamurellales</taxon>
        <taxon>Nakamurellaceae</taxon>
        <taxon>Nakamurella</taxon>
    </lineage>
</organism>
<feature type="domain" description="Peptidase M16 C-terminal" evidence="2">
    <location>
        <begin position="198"/>
        <end position="368"/>
    </location>
</feature>
<dbReference type="InterPro" id="IPR011249">
    <property type="entry name" value="Metalloenz_LuxS/M16"/>
</dbReference>
<dbReference type="InterPro" id="IPR007863">
    <property type="entry name" value="Peptidase_M16_C"/>
</dbReference>